<dbReference type="SUPFAM" id="SSF52172">
    <property type="entry name" value="CheY-like"/>
    <property type="match status" value="1"/>
</dbReference>
<feature type="domain" description="Response regulatory" evidence="6">
    <location>
        <begin position="3"/>
        <end position="120"/>
    </location>
</feature>
<dbReference type="PROSITE" id="PS01124">
    <property type="entry name" value="HTH_ARAC_FAMILY_2"/>
    <property type="match status" value="1"/>
</dbReference>
<dbReference type="InterPro" id="IPR009057">
    <property type="entry name" value="Homeodomain-like_sf"/>
</dbReference>
<keyword evidence="3" id="KW-0804">Transcription</keyword>
<dbReference type="SMART" id="SM00448">
    <property type="entry name" value="REC"/>
    <property type="match status" value="1"/>
</dbReference>
<evidence type="ECO:0000259" key="6">
    <source>
        <dbReference type="PROSITE" id="PS50110"/>
    </source>
</evidence>
<name>A0A926KWG3_9BACL</name>
<feature type="modified residue" description="4-aspartylphosphate" evidence="4">
    <location>
        <position position="55"/>
    </location>
</feature>
<dbReference type="PANTHER" id="PTHR43280">
    <property type="entry name" value="ARAC-FAMILY TRANSCRIPTIONAL REGULATOR"/>
    <property type="match status" value="1"/>
</dbReference>
<evidence type="ECO:0000256" key="3">
    <source>
        <dbReference type="ARBA" id="ARBA00023163"/>
    </source>
</evidence>
<evidence type="ECO:0000313" key="7">
    <source>
        <dbReference type="EMBL" id="MBD0384817.1"/>
    </source>
</evidence>
<proteinExistence type="predicted"/>
<evidence type="ECO:0000256" key="2">
    <source>
        <dbReference type="ARBA" id="ARBA00023125"/>
    </source>
</evidence>
<dbReference type="GO" id="GO:0043565">
    <property type="term" value="F:sequence-specific DNA binding"/>
    <property type="evidence" value="ECO:0007669"/>
    <property type="project" value="InterPro"/>
</dbReference>
<dbReference type="SMART" id="SM00342">
    <property type="entry name" value="HTH_ARAC"/>
    <property type="match status" value="1"/>
</dbReference>
<feature type="domain" description="HTH araC/xylS-type" evidence="5">
    <location>
        <begin position="237"/>
        <end position="335"/>
    </location>
</feature>
<keyword evidence="4" id="KW-0597">Phosphoprotein</keyword>
<reference evidence="7" key="1">
    <citation type="submission" date="2020-09" db="EMBL/GenBank/DDBJ databases">
        <title>Draft Genome Sequence of Paenibacillus sp. WST5.</title>
        <authorList>
            <person name="Bao Z."/>
        </authorList>
    </citation>
    <scope>NUCLEOTIDE SEQUENCE</scope>
    <source>
        <strain evidence="7">WST5</strain>
    </source>
</reference>
<evidence type="ECO:0000259" key="5">
    <source>
        <dbReference type="PROSITE" id="PS01124"/>
    </source>
</evidence>
<dbReference type="Proteomes" id="UP000650466">
    <property type="component" value="Unassembled WGS sequence"/>
</dbReference>
<evidence type="ECO:0000256" key="4">
    <source>
        <dbReference type="PROSITE-ProRule" id="PRU00169"/>
    </source>
</evidence>
<dbReference type="Gene3D" id="1.10.10.60">
    <property type="entry name" value="Homeodomain-like"/>
    <property type="match status" value="2"/>
</dbReference>
<dbReference type="GO" id="GO:0003700">
    <property type="term" value="F:DNA-binding transcription factor activity"/>
    <property type="evidence" value="ECO:0007669"/>
    <property type="project" value="InterPro"/>
</dbReference>
<accession>A0A926KWG3</accession>
<protein>
    <submittedName>
        <fullName evidence="7">Response regulator</fullName>
    </submittedName>
</protein>
<dbReference type="InterPro" id="IPR001789">
    <property type="entry name" value="Sig_transdc_resp-reg_receiver"/>
</dbReference>
<dbReference type="InterPro" id="IPR018060">
    <property type="entry name" value="HTH_AraC"/>
</dbReference>
<dbReference type="Gene3D" id="3.40.50.2300">
    <property type="match status" value="1"/>
</dbReference>
<gene>
    <name evidence="7" type="ORF">ICC18_32860</name>
</gene>
<dbReference type="RefSeq" id="WP_188178574.1">
    <property type="nucleotide sequence ID" value="NZ_JACVVD010000028.1"/>
</dbReference>
<dbReference type="PANTHER" id="PTHR43280:SF28">
    <property type="entry name" value="HTH-TYPE TRANSCRIPTIONAL ACTIVATOR RHAS"/>
    <property type="match status" value="1"/>
</dbReference>
<dbReference type="Pfam" id="PF12833">
    <property type="entry name" value="HTH_18"/>
    <property type="match status" value="1"/>
</dbReference>
<evidence type="ECO:0000313" key="8">
    <source>
        <dbReference type="Proteomes" id="UP000650466"/>
    </source>
</evidence>
<dbReference type="EMBL" id="JACVVD010000028">
    <property type="protein sequence ID" value="MBD0384817.1"/>
    <property type="molecule type" value="Genomic_DNA"/>
</dbReference>
<dbReference type="InterPro" id="IPR011006">
    <property type="entry name" value="CheY-like_superfamily"/>
</dbReference>
<dbReference type="Pfam" id="PF00072">
    <property type="entry name" value="Response_reg"/>
    <property type="match status" value="1"/>
</dbReference>
<dbReference type="AlphaFoldDB" id="A0A926KWG3"/>
<dbReference type="SUPFAM" id="SSF46689">
    <property type="entry name" value="Homeodomain-like"/>
    <property type="match status" value="2"/>
</dbReference>
<keyword evidence="2" id="KW-0238">DNA-binding</keyword>
<organism evidence="7 8">
    <name type="scientific">Paenibacillus sedimenti</name>
    <dbReference type="NCBI Taxonomy" id="2770274"/>
    <lineage>
        <taxon>Bacteria</taxon>
        <taxon>Bacillati</taxon>
        <taxon>Bacillota</taxon>
        <taxon>Bacilli</taxon>
        <taxon>Bacillales</taxon>
        <taxon>Paenibacillaceae</taxon>
        <taxon>Paenibacillus</taxon>
    </lineage>
</organism>
<evidence type="ECO:0000256" key="1">
    <source>
        <dbReference type="ARBA" id="ARBA00023015"/>
    </source>
</evidence>
<sequence>MYHILVAEDEPWIRNSVVEMVNRIGEGTITVSEATNGEEAWALIQELWPTVLITDIMMPKMDGLSLIQKIHEHEIPMIYIIISGYDNFQYAQKAIRYGVTEYLLKPVDFELLREALSKSEQSMGKLKEISSYMSRFQQLVSAIGENASQSVQRKMSDLIDSVLKLKHINPAARMNLLRIFEWKLTGMIKELSPGQTVSTIPEGAEDAAILRYFNQLAVVLIMHYAEQSKSNTNHIIKRVCDYIQTHFKKDISLTEMAQYANMSISYFSAWFKRCTGRTLVQYIQEVRIEKAKQLLLETQLKNYEIAERVGFATQPYFIRVFKSSVGVSPNTFRKRMGP</sequence>
<keyword evidence="1" id="KW-0805">Transcription regulation</keyword>
<comment type="caution">
    <text evidence="7">The sequence shown here is derived from an EMBL/GenBank/DDBJ whole genome shotgun (WGS) entry which is preliminary data.</text>
</comment>
<dbReference type="GO" id="GO:0000160">
    <property type="term" value="P:phosphorelay signal transduction system"/>
    <property type="evidence" value="ECO:0007669"/>
    <property type="project" value="InterPro"/>
</dbReference>
<keyword evidence="8" id="KW-1185">Reference proteome</keyword>
<dbReference type="PROSITE" id="PS50110">
    <property type="entry name" value="RESPONSE_REGULATORY"/>
    <property type="match status" value="1"/>
</dbReference>
<dbReference type="CDD" id="cd17536">
    <property type="entry name" value="REC_YesN-like"/>
    <property type="match status" value="1"/>
</dbReference>